<gene>
    <name evidence="1" type="ORF">GCM10007895_18900</name>
</gene>
<dbReference type="InterPro" id="IPR007411">
    <property type="entry name" value="EpmC"/>
</dbReference>
<evidence type="ECO:0000313" key="2">
    <source>
        <dbReference type="Proteomes" id="UP001161422"/>
    </source>
</evidence>
<name>A0AA37RX88_9GAMM</name>
<evidence type="ECO:0000313" key="1">
    <source>
        <dbReference type="EMBL" id="GLP96584.1"/>
    </source>
</evidence>
<dbReference type="AlphaFoldDB" id="A0AA37RX88"/>
<protein>
    <submittedName>
        <fullName evidence="1">Transporting ATPase</fullName>
    </submittedName>
</protein>
<dbReference type="Pfam" id="PF04315">
    <property type="entry name" value="EpmC"/>
    <property type="match status" value="1"/>
</dbReference>
<accession>A0AA37RX88</accession>
<keyword evidence="2" id="KW-1185">Reference proteome</keyword>
<reference evidence="1" key="2">
    <citation type="submission" date="2023-01" db="EMBL/GenBank/DDBJ databases">
        <title>Draft genome sequence of Paraferrimonas sedimenticola strain NBRC 101628.</title>
        <authorList>
            <person name="Sun Q."/>
            <person name="Mori K."/>
        </authorList>
    </citation>
    <scope>NUCLEOTIDE SEQUENCE</scope>
    <source>
        <strain evidence="1">NBRC 101628</strain>
    </source>
</reference>
<dbReference type="EMBL" id="BSNC01000005">
    <property type="protein sequence ID" value="GLP96584.1"/>
    <property type="molecule type" value="Genomic_DNA"/>
</dbReference>
<reference evidence="1" key="1">
    <citation type="journal article" date="2014" name="Int. J. Syst. Evol. Microbiol.">
        <title>Complete genome sequence of Corynebacterium casei LMG S-19264T (=DSM 44701T), isolated from a smear-ripened cheese.</title>
        <authorList>
            <consortium name="US DOE Joint Genome Institute (JGI-PGF)"/>
            <person name="Walter F."/>
            <person name="Albersmeier A."/>
            <person name="Kalinowski J."/>
            <person name="Ruckert C."/>
        </authorList>
    </citation>
    <scope>NUCLEOTIDE SEQUENCE</scope>
    <source>
        <strain evidence="1">NBRC 101628</strain>
    </source>
</reference>
<organism evidence="1 2">
    <name type="scientific">Paraferrimonas sedimenticola</name>
    <dbReference type="NCBI Taxonomy" id="375674"/>
    <lineage>
        <taxon>Bacteria</taxon>
        <taxon>Pseudomonadati</taxon>
        <taxon>Pseudomonadota</taxon>
        <taxon>Gammaproteobacteria</taxon>
        <taxon>Alteromonadales</taxon>
        <taxon>Ferrimonadaceae</taxon>
        <taxon>Paraferrimonas</taxon>
    </lineage>
</organism>
<comment type="caution">
    <text evidence="1">The sequence shown here is derived from an EMBL/GenBank/DDBJ whole genome shotgun (WGS) entry which is preliminary data.</text>
</comment>
<proteinExistence type="predicted"/>
<sequence>MKSPINHTLEDIIGLFNQCFLTSHNTELVSGVGEPIYLPATETQRHHRIEFANGFYQSALHEIAHWCQAGEQRRQQVDYGYWYIGDGRNKQQQAAFETVEIKPQAIEWGLSVCCGMAFNVSSDNLDGAPVNRLAFQHQVYDQVRDYLVNGFPKRAQVLMQAMCRHYFDAKLEQRLTLEHFNYRGMYER</sequence>
<dbReference type="Proteomes" id="UP001161422">
    <property type="component" value="Unassembled WGS sequence"/>
</dbReference>
<dbReference type="RefSeq" id="WP_095503912.1">
    <property type="nucleotide sequence ID" value="NZ_BSNC01000005.1"/>
</dbReference>